<dbReference type="Pfam" id="PF04434">
    <property type="entry name" value="SWIM"/>
    <property type="match status" value="1"/>
</dbReference>
<gene>
    <name evidence="3" type="primary">ZSWIM7</name>
    <name evidence="3" type="ORF">SK128_017809</name>
</gene>
<keyword evidence="1" id="KW-0862">Zinc</keyword>
<evidence type="ECO:0000313" key="4">
    <source>
        <dbReference type="Proteomes" id="UP001381693"/>
    </source>
</evidence>
<evidence type="ECO:0000259" key="2">
    <source>
        <dbReference type="PROSITE" id="PS50966"/>
    </source>
</evidence>
<keyword evidence="1" id="KW-0863">Zinc-finger</keyword>
<dbReference type="InterPro" id="IPR007527">
    <property type="entry name" value="Znf_SWIM"/>
</dbReference>
<proteinExistence type="predicted"/>
<dbReference type="PANTHER" id="PTHR28498:SF1">
    <property type="entry name" value="ZINC FINGER SWIM DOMAIN-CONTAINING PROTEIN 7"/>
    <property type="match status" value="1"/>
</dbReference>
<keyword evidence="1" id="KW-0479">Metal-binding</keyword>
<dbReference type="Proteomes" id="UP001381693">
    <property type="component" value="Unassembled WGS sequence"/>
</dbReference>
<comment type="caution">
    <text evidence="3">The sequence shown here is derived from an EMBL/GenBank/DDBJ whole genome shotgun (WGS) entry which is preliminary data.</text>
</comment>
<evidence type="ECO:0000256" key="1">
    <source>
        <dbReference type="PROSITE-ProRule" id="PRU00325"/>
    </source>
</evidence>
<accession>A0AAN8XCR6</accession>
<dbReference type="GO" id="GO:0097196">
    <property type="term" value="C:Shu complex"/>
    <property type="evidence" value="ECO:0007669"/>
    <property type="project" value="TreeGrafter"/>
</dbReference>
<dbReference type="PANTHER" id="PTHR28498">
    <property type="entry name" value="ZINC FINGER SWIM DOMAIN-CONTAINING PROTEIN 7"/>
    <property type="match status" value="1"/>
</dbReference>
<organism evidence="3 4">
    <name type="scientific">Halocaridina rubra</name>
    <name type="common">Hawaiian red shrimp</name>
    <dbReference type="NCBI Taxonomy" id="373956"/>
    <lineage>
        <taxon>Eukaryota</taxon>
        <taxon>Metazoa</taxon>
        <taxon>Ecdysozoa</taxon>
        <taxon>Arthropoda</taxon>
        <taxon>Crustacea</taxon>
        <taxon>Multicrustacea</taxon>
        <taxon>Malacostraca</taxon>
        <taxon>Eumalacostraca</taxon>
        <taxon>Eucarida</taxon>
        <taxon>Decapoda</taxon>
        <taxon>Pleocyemata</taxon>
        <taxon>Caridea</taxon>
        <taxon>Atyoidea</taxon>
        <taxon>Atyidae</taxon>
        <taxon>Halocaridina</taxon>
    </lineage>
</organism>
<protein>
    <submittedName>
        <fullName evidence="3">Zinc finger SWIM domain-containing protein 7</fullName>
    </submittedName>
</protein>
<evidence type="ECO:0000313" key="3">
    <source>
        <dbReference type="EMBL" id="KAK7079053.1"/>
    </source>
</evidence>
<reference evidence="3 4" key="1">
    <citation type="submission" date="2023-11" db="EMBL/GenBank/DDBJ databases">
        <title>Halocaridina rubra genome assembly.</title>
        <authorList>
            <person name="Smith C."/>
        </authorList>
    </citation>
    <scope>NUCLEOTIDE SEQUENCE [LARGE SCALE GENOMIC DNA]</scope>
    <source>
        <strain evidence="3">EP-1</strain>
        <tissue evidence="3">Whole</tissue>
    </source>
</reference>
<dbReference type="GO" id="GO:0000724">
    <property type="term" value="P:double-strand break repair via homologous recombination"/>
    <property type="evidence" value="ECO:0007669"/>
    <property type="project" value="TreeGrafter"/>
</dbReference>
<dbReference type="PROSITE" id="PS50966">
    <property type="entry name" value="ZF_SWIM"/>
    <property type="match status" value="1"/>
</dbReference>
<dbReference type="GO" id="GO:0008270">
    <property type="term" value="F:zinc ion binding"/>
    <property type="evidence" value="ECO:0007669"/>
    <property type="project" value="UniProtKB-KW"/>
</dbReference>
<dbReference type="EMBL" id="JAXCGZ010007594">
    <property type="protein sequence ID" value="KAK7079053.1"/>
    <property type="molecule type" value="Genomic_DNA"/>
</dbReference>
<feature type="domain" description="SWIM-type" evidence="2">
    <location>
        <begin position="68"/>
        <end position="116"/>
    </location>
</feature>
<sequence>MSNQPDAVKVVRTLLGIVKEEYQAKGQLSPEVLQSLYAVHGQSLQNALDLIDSKNITVVTSTSGRWLYQVTGSLGTPYVCLPNSVFCQCPAFKYSVVKRRENILCKHVLAAWLSSAMGLSEQKSVSDEYLQDMLTCLE</sequence>
<keyword evidence="4" id="KW-1185">Reference proteome</keyword>
<name>A0AAN8XCR6_HALRR</name>
<dbReference type="AlphaFoldDB" id="A0AAN8XCR6"/>